<reference evidence="2 3" key="1">
    <citation type="submission" date="2023-09" db="EMBL/GenBank/DDBJ databases">
        <authorList>
            <person name="Rey-Velasco X."/>
        </authorList>
    </citation>
    <scope>NUCLEOTIDE SEQUENCE [LARGE SCALE GENOMIC DNA]</scope>
    <source>
        <strain evidence="2 3">F117</strain>
    </source>
</reference>
<name>A0ABU3D371_9FLAO</name>
<accession>A0ABU3D371</accession>
<proteinExistence type="predicted"/>
<keyword evidence="3" id="KW-1185">Reference proteome</keyword>
<evidence type="ECO:0000313" key="2">
    <source>
        <dbReference type="EMBL" id="MDT0675846.1"/>
    </source>
</evidence>
<sequence>MKSLLMMKAMRTEFGIPLLYTIKRYKKRHESNWGTSIVAYFSSMLRDYIWIPIYILLVTDGPYLFQVLGFLLHLLAFSVAYEAGYIYTDNISVKKESPEIRKIIYKHAVPDTHTYIAILIRILVLSSMLIFMQPWLSPEITGMYFSVFVIYYIYGNLEEKYRVPLFLILRFLKGFVPSAFLLLSLESVPVMLITLLLLATALFFTIEYGSRKLELPYINVQMMKYVWVRYLIIFVFLAPYIIVDHIPLRDFSLVFTIYVGVHISMIILSLLRKVVSRVALADLKKS</sequence>
<organism evidence="2 3">
    <name type="scientific">Autumnicola musiva</name>
    <dbReference type="NCBI Taxonomy" id="3075589"/>
    <lineage>
        <taxon>Bacteria</taxon>
        <taxon>Pseudomonadati</taxon>
        <taxon>Bacteroidota</taxon>
        <taxon>Flavobacteriia</taxon>
        <taxon>Flavobacteriales</taxon>
        <taxon>Flavobacteriaceae</taxon>
        <taxon>Autumnicola</taxon>
    </lineage>
</organism>
<evidence type="ECO:0000256" key="1">
    <source>
        <dbReference type="SAM" id="Phobius"/>
    </source>
</evidence>
<feature type="transmembrane region" description="Helical" evidence="1">
    <location>
        <begin position="188"/>
        <end position="206"/>
    </location>
</feature>
<feature type="transmembrane region" description="Helical" evidence="1">
    <location>
        <begin position="63"/>
        <end position="87"/>
    </location>
</feature>
<protein>
    <submittedName>
        <fullName evidence="2">Uncharacterized protein</fullName>
    </submittedName>
</protein>
<dbReference type="Proteomes" id="UP001262582">
    <property type="component" value="Unassembled WGS sequence"/>
</dbReference>
<keyword evidence="1" id="KW-1133">Transmembrane helix</keyword>
<comment type="caution">
    <text evidence="2">The sequence shown here is derived from an EMBL/GenBank/DDBJ whole genome shotgun (WGS) entry which is preliminary data.</text>
</comment>
<feature type="transmembrane region" description="Helical" evidence="1">
    <location>
        <begin position="161"/>
        <end position="182"/>
    </location>
</feature>
<feature type="transmembrane region" description="Helical" evidence="1">
    <location>
        <begin position="33"/>
        <end position="57"/>
    </location>
</feature>
<feature type="transmembrane region" description="Helical" evidence="1">
    <location>
        <begin position="255"/>
        <end position="275"/>
    </location>
</feature>
<feature type="transmembrane region" description="Helical" evidence="1">
    <location>
        <begin position="226"/>
        <end position="243"/>
    </location>
</feature>
<dbReference type="RefSeq" id="WP_311502240.1">
    <property type="nucleotide sequence ID" value="NZ_JAVRHK010000002.1"/>
</dbReference>
<gene>
    <name evidence="2" type="ORF">RM539_04510</name>
</gene>
<keyword evidence="1" id="KW-0472">Membrane</keyword>
<evidence type="ECO:0000313" key="3">
    <source>
        <dbReference type="Proteomes" id="UP001262582"/>
    </source>
</evidence>
<feature type="transmembrane region" description="Helical" evidence="1">
    <location>
        <begin position="108"/>
        <end position="129"/>
    </location>
</feature>
<dbReference type="EMBL" id="JAVRHK010000002">
    <property type="protein sequence ID" value="MDT0675846.1"/>
    <property type="molecule type" value="Genomic_DNA"/>
</dbReference>
<keyword evidence="1" id="KW-0812">Transmembrane</keyword>
<feature type="transmembrane region" description="Helical" evidence="1">
    <location>
        <begin position="135"/>
        <end position="154"/>
    </location>
</feature>